<evidence type="ECO:0000256" key="4">
    <source>
        <dbReference type="ARBA" id="ARBA00022605"/>
    </source>
</evidence>
<dbReference type="PANTHER" id="PTHR45754:SF3">
    <property type="entry name" value="METHYLENETETRAHYDROFOLATE REDUCTASE (NADPH)"/>
    <property type="match status" value="1"/>
</dbReference>
<dbReference type="AlphaFoldDB" id="A0A7V2B2G2"/>
<keyword evidence="5 12" id="KW-0285">Flavoprotein</keyword>
<reference evidence="13" key="1">
    <citation type="journal article" date="2020" name="mSystems">
        <title>Genome- and Community-Level Interaction Insights into Carbon Utilization and Element Cycling Functions of Hydrothermarchaeota in Hydrothermal Sediment.</title>
        <authorList>
            <person name="Zhou Z."/>
            <person name="Liu Y."/>
            <person name="Xu W."/>
            <person name="Pan J."/>
            <person name="Luo Z.H."/>
            <person name="Li M."/>
        </authorList>
    </citation>
    <scope>NUCLEOTIDE SEQUENCE [LARGE SCALE GENOMIC DNA]</scope>
    <source>
        <strain evidence="13">SpSt-143</strain>
    </source>
</reference>
<protein>
    <recommendedName>
        <fullName evidence="12">Methylenetetrahydrofolate reductase</fullName>
        <ecNumber evidence="12">1.5.1.54</ecNumber>
    </recommendedName>
</protein>
<proteinExistence type="inferred from homology"/>
<dbReference type="GO" id="GO:0035999">
    <property type="term" value="P:tetrahydrofolate interconversion"/>
    <property type="evidence" value="ECO:0007669"/>
    <property type="project" value="UniProtKB-UniPathway"/>
</dbReference>
<evidence type="ECO:0000256" key="10">
    <source>
        <dbReference type="ARBA" id="ARBA00034478"/>
    </source>
</evidence>
<dbReference type="GO" id="GO:0106312">
    <property type="term" value="F:methylenetetrahydrofolate reductase (NADH) activity"/>
    <property type="evidence" value="ECO:0007669"/>
    <property type="project" value="UniProtKB-EC"/>
</dbReference>
<evidence type="ECO:0000256" key="7">
    <source>
        <dbReference type="ARBA" id="ARBA00023002"/>
    </source>
</evidence>
<dbReference type="NCBIfam" id="TIGR00676">
    <property type="entry name" value="fadh2"/>
    <property type="match status" value="1"/>
</dbReference>
<keyword evidence="4" id="KW-0028">Amino-acid biosynthesis</keyword>
<gene>
    <name evidence="13" type="primary">metF</name>
    <name evidence="13" type="ORF">ENO59_11325</name>
</gene>
<dbReference type="GO" id="GO:0005829">
    <property type="term" value="C:cytosol"/>
    <property type="evidence" value="ECO:0007669"/>
    <property type="project" value="InterPro"/>
</dbReference>
<evidence type="ECO:0000256" key="12">
    <source>
        <dbReference type="RuleBase" id="RU003862"/>
    </source>
</evidence>
<keyword evidence="6 12" id="KW-0274">FAD</keyword>
<evidence type="ECO:0000256" key="9">
    <source>
        <dbReference type="ARBA" id="ARBA00023167"/>
    </source>
</evidence>
<dbReference type="GO" id="GO:0071949">
    <property type="term" value="F:FAD binding"/>
    <property type="evidence" value="ECO:0007669"/>
    <property type="project" value="TreeGrafter"/>
</dbReference>
<dbReference type="Gene3D" id="3.20.20.220">
    <property type="match status" value="1"/>
</dbReference>
<evidence type="ECO:0000256" key="8">
    <source>
        <dbReference type="ARBA" id="ARBA00023027"/>
    </source>
</evidence>
<dbReference type="InterPro" id="IPR003171">
    <property type="entry name" value="Mehydrof_redctse-like"/>
</dbReference>
<dbReference type="CDD" id="cd00537">
    <property type="entry name" value="MTHFR"/>
    <property type="match status" value="1"/>
</dbReference>
<dbReference type="Pfam" id="PF02219">
    <property type="entry name" value="MTHFR"/>
    <property type="match status" value="1"/>
</dbReference>
<keyword evidence="9" id="KW-0486">Methionine biosynthesis</keyword>
<keyword evidence="8" id="KW-0520">NAD</keyword>
<comment type="pathway">
    <text evidence="2 12">One-carbon metabolism; tetrahydrofolate interconversion.</text>
</comment>
<dbReference type="PANTHER" id="PTHR45754">
    <property type="entry name" value="METHYLENETETRAHYDROFOLATE REDUCTASE"/>
    <property type="match status" value="1"/>
</dbReference>
<dbReference type="InterPro" id="IPR004620">
    <property type="entry name" value="MTHF_reductase_bac"/>
</dbReference>
<dbReference type="EMBL" id="DSGB01000006">
    <property type="protein sequence ID" value="HER97076.1"/>
    <property type="molecule type" value="Genomic_DNA"/>
</dbReference>
<comment type="pathway">
    <text evidence="10">Amino-acid biosynthesis; L-methionine biosynthesis via de novo pathway.</text>
</comment>
<comment type="caution">
    <text evidence="13">The sequence shown here is derived from an EMBL/GenBank/DDBJ whole genome shotgun (WGS) entry which is preliminary data.</text>
</comment>
<evidence type="ECO:0000256" key="1">
    <source>
        <dbReference type="ARBA" id="ARBA00001974"/>
    </source>
</evidence>
<comment type="similarity">
    <text evidence="3 12">Belongs to the methylenetetrahydrofolate reductase family.</text>
</comment>
<keyword evidence="7 12" id="KW-0560">Oxidoreductase</keyword>
<evidence type="ECO:0000256" key="11">
    <source>
        <dbReference type="ARBA" id="ARBA00048628"/>
    </source>
</evidence>
<evidence type="ECO:0000313" key="13">
    <source>
        <dbReference type="EMBL" id="HER97076.1"/>
    </source>
</evidence>
<comment type="cofactor">
    <cofactor evidence="1 12">
        <name>FAD</name>
        <dbReference type="ChEBI" id="CHEBI:57692"/>
    </cofactor>
</comment>
<sequence length="318" mass="35920">MKVIEILEQAAGPLISYEIIPPRRGGSLEEVMAVVAELMPFDPPFIDVTSHAAEVEYEPLPDGTLRPRIKRKRPGTLSICAAIKSRFGVETVPHLLCHGFTREETEDALIELHYLGIQNVMALRGDSPGYRKPIPPDRTVNLYAVDLVQQIANMNRGIYLEPLEDAVATDFCIGVAGYPEKHYEAPNLTWDILNLKRKIEAGAHYVTTQMFFDNRHYFRFVERCREVGITVPIIPGLKILTSKQHLQLLPSRFHIEIPEALAAEVEAAKPEHVPEIGIAWALRQAEELLEAGVPCLHFYIMLRADYVRRVVEALRKMA</sequence>
<dbReference type="GO" id="GO:0009086">
    <property type="term" value="P:methionine biosynthetic process"/>
    <property type="evidence" value="ECO:0007669"/>
    <property type="project" value="UniProtKB-KW"/>
</dbReference>
<dbReference type="SUPFAM" id="SSF51730">
    <property type="entry name" value="FAD-linked oxidoreductase"/>
    <property type="match status" value="1"/>
</dbReference>
<organism evidence="13">
    <name type="scientific">Rhodothermus marinus</name>
    <name type="common">Rhodothermus obamensis</name>
    <dbReference type="NCBI Taxonomy" id="29549"/>
    <lineage>
        <taxon>Bacteria</taxon>
        <taxon>Pseudomonadati</taxon>
        <taxon>Rhodothermota</taxon>
        <taxon>Rhodothermia</taxon>
        <taxon>Rhodothermales</taxon>
        <taxon>Rhodothermaceae</taxon>
        <taxon>Rhodothermus</taxon>
    </lineage>
</organism>
<name>A0A7V2B2G2_RHOMR</name>
<accession>A0A7V2B2G2</accession>
<dbReference type="EC" id="1.5.1.54" evidence="12"/>
<dbReference type="InterPro" id="IPR029041">
    <property type="entry name" value="FAD-linked_oxidoreductase-like"/>
</dbReference>
<evidence type="ECO:0000256" key="5">
    <source>
        <dbReference type="ARBA" id="ARBA00022630"/>
    </source>
</evidence>
<dbReference type="UniPathway" id="UPA00193"/>
<evidence type="ECO:0000256" key="2">
    <source>
        <dbReference type="ARBA" id="ARBA00004777"/>
    </source>
</evidence>
<evidence type="ECO:0000256" key="6">
    <source>
        <dbReference type="ARBA" id="ARBA00022827"/>
    </source>
</evidence>
<evidence type="ECO:0000256" key="3">
    <source>
        <dbReference type="ARBA" id="ARBA00006743"/>
    </source>
</evidence>
<comment type="catalytic activity">
    <reaction evidence="11">
        <text>(6S)-5-methyl-5,6,7,8-tetrahydrofolate + NAD(+) = (6R)-5,10-methylene-5,6,7,8-tetrahydrofolate + NADH + H(+)</text>
        <dbReference type="Rhea" id="RHEA:19821"/>
        <dbReference type="ChEBI" id="CHEBI:15378"/>
        <dbReference type="ChEBI" id="CHEBI:15636"/>
        <dbReference type="ChEBI" id="CHEBI:18608"/>
        <dbReference type="ChEBI" id="CHEBI:57540"/>
        <dbReference type="ChEBI" id="CHEBI:57945"/>
        <dbReference type="EC" id="1.5.1.54"/>
    </reaction>
    <physiologicalReaction direction="right-to-left" evidence="11">
        <dbReference type="Rhea" id="RHEA:19823"/>
    </physiologicalReaction>
</comment>